<dbReference type="AlphaFoldDB" id="A0A0E9VLB0"/>
<dbReference type="EMBL" id="GBXM01030362">
    <property type="protein sequence ID" value="JAH78215.1"/>
    <property type="molecule type" value="Transcribed_RNA"/>
</dbReference>
<proteinExistence type="predicted"/>
<name>A0A0E9VLB0_ANGAN</name>
<organism evidence="1">
    <name type="scientific">Anguilla anguilla</name>
    <name type="common">European freshwater eel</name>
    <name type="synonym">Muraena anguilla</name>
    <dbReference type="NCBI Taxonomy" id="7936"/>
    <lineage>
        <taxon>Eukaryota</taxon>
        <taxon>Metazoa</taxon>
        <taxon>Chordata</taxon>
        <taxon>Craniata</taxon>
        <taxon>Vertebrata</taxon>
        <taxon>Euteleostomi</taxon>
        <taxon>Actinopterygii</taxon>
        <taxon>Neopterygii</taxon>
        <taxon>Teleostei</taxon>
        <taxon>Anguilliformes</taxon>
        <taxon>Anguillidae</taxon>
        <taxon>Anguilla</taxon>
    </lineage>
</organism>
<accession>A0A0E9VLB0</accession>
<reference evidence="1" key="1">
    <citation type="submission" date="2014-11" db="EMBL/GenBank/DDBJ databases">
        <authorList>
            <person name="Amaro Gonzalez C."/>
        </authorList>
    </citation>
    <scope>NUCLEOTIDE SEQUENCE</scope>
</reference>
<sequence>MMNHFSDTADITWPTKTEQTKHEYFISGQHLPC</sequence>
<reference evidence="1" key="2">
    <citation type="journal article" date="2015" name="Fish Shellfish Immunol.">
        <title>Early steps in the European eel (Anguilla anguilla)-Vibrio vulnificus interaction in the gills: Role of the RtxA13 toxin.</title>
        <authorList>
            <person name="Callol A."/>
            <person name="Pajuelo D."/>
            <person name="Ebbesson L."/>
            <person name="Teles M."/>
            <person name="MacKenzie S."/>
            <person name="Amaro C."/>
        </authorList>
    </citation>
    <scope>NUCLEOTIDE SEQUENCE</scope>
</reference>
<protein>
    <submittedName>
        <fullName evidence="1">Uncharacterized protein</fullName>
    </submittedName>
</protein>
<evidence type="ECO:0000313" key="1">
    <source>
        <dbReference type="EMBL" id="JAH78215.1"/>
    </source>
</evidence>